<name>A0A231H3X6_9NOCA</name>
<dbReference type="Gene3D" id="3.50.50.60">
    <property type="entry name" value="FAD/NAD(P)-binding domain"/>
    <property type="match status" value="2"/>
</dbReference>
<sequence>MTGRIVIVGAGIAGATAARTLRTEGYTGEIVLLGAEDRLPYRRPMVSKELLAGTANERRLLLESAQSWRELEVELRLGTTVEGIDVDRDRIHLGTGETLGYDALVLATGARARELPGPESGAYTLRTAADVDALRAAVMTGGSLLVVGGGLVGCEAAATARGLGAAVTIVHAADAPLDRVAARVIGEYCRNLHADNGVDIHDAIVLDRIDGGDGDVTATAVDGRRWTAAAVLVAIGAEPDTGLARQAGLAVGDGILVDESHTTSAPNIFAAGDAAAVYDPEFGVHRRTEQWNSAQAHGVAVANSVLGQPVPAEEVTWGWTTQYGVTMQFAGRPQPEDEVVVRTTGTPGRFLALSLRAGRLVAAAAVACPAELRTARTLIAAHTTHPVETWSDATIPLQELAVATELSSHP</sequence>
<keyword evidence="4 7" id="KW-0560">Oxidoreductase</keyword>
<accession>A0A231H3X6</accession>
<proteinExistence type="predicted"/>
<keyword evidence="8" id="KW-1185">Reference proteome</keyword>
<comment type="cofactor">
    <cofactor evidence="1">
        <name>FAD</name>
        <dbReference type="ChEBI" id="CHEBI:57692"/>
    </cofactor>
</comment>
<dbReference type="RefSeq" id="WP_094026321.1">
    <property type="nucleotide sequence ID" value="NZ_NGAF01000009.1"/>
</dbReference>
<dbReference type="InterPro" id="IPR023753">
    <property type="entry name" value="FAD/NAD-binding_dom"/>
</dbReference>
<evidence type="ECO:0000256" key="3">
    <source>
        <dbReference type="ARBA" id="ARBA00022827"/>
    </source>
</evidence>
<dbReference type="PANTHER" id="PTHR43557">
    <property type="entry name" value="APOPTOSIS-INDUCING FACTOR 1"/>
    <property type="match status" value="1"/>
</dbReference>
<dbReference type="InterPro" id="IPR016156">
    <property type="entry name" value="FAD/NAD-linked_Rdtase_dimer_sf"/>
</dbReference>
<dbReference type="Pfam" id="PF14759">
    <property type="entry name" value="Reductase_C"/>
    <property type="match status" value="1"/>
</dbReference>
<dbReference type="GO" id="GO:0008860">
    <property type="term" value="F:ferredoxin-NAD+ reductase activity"/>
    <property type="evidence" value="ECO:0007669"/>
    <property type="project" value="UniProtKB-EC"/>
</dbReference>
<gene>
    <name evidence="7" type="primary">bedA</name>
    <name evidence="7" type="ORF">B7C42_04329</name>
</gene>
<dbReference type="Gene3D" id="3.30.390.30">
    <property type="match status" value="1"/>
</dbReference>
<dbReference type="GO" id="GO:0051213">
    <property type="term" value="F:dioxygenase activity"/>
    <property type="evidence" value="ECO:0007669"/>
    <property type="project" value="UniProtKB-KW"/>
</dbReference>
<dbReference type="Pfam" id="PF07992">
    <property type="entry name" value="Pyr_redox_2"/>
    <property type="match status" value="1"/>
</dbReference>
<protein>
    <submittedName>
        <fullName evidence="7">Benzene 1,2-dioxygenase system ferredoxin--NAD(+) reductase subunit</fullName>
        <ecNumber evidence="7">1.18.1.3</ecNumber>
    </submittedName>
</protein>
<dbReference type="InterPro" id="IPR050446">
    <property type="entry name" value="FAD-oxidoreductase/Apoptosis"/>
</dbReference>
<feature type="domain" description="Reductase C-terminal" evidence="6">
    <location>
        <begin position="317"/>
        <end position="401"/>
    </location>
</feature>
<dbReference type="SUPFAM" id="SSF55424">
    <property type="entry name" value="FAD/NAD-linked reductases, dimerisation (C-terminal) domain"/>
    <property type="match status" value="1"/>
</dbReference>
<dbReference type="GO" id="GO:0005737">
    <property type="term" value="C:cytoplasm"/>
    <property type="evidence" value="ECO:0007669"/>
    <property type="project" value="TreeGrafter"/>
</dbReference>
<dbReference type="GO" id="GO:0016651">
    <property type="term" value="F:oxidoreductase activity, acting on NAD(P)H"/>
    <property type="evidence" value="ECO:0007669"/>
    <property type="project" value="TreeGrafter"/>
</dbReference>
<dbReference type="PRINTS" id="PR00411">
    <property type="entry name" value="PNDRDTASEI"/>
</dbReference>
<dbReference type="PRINTS" id="PR00368">
    <property type="entry name" value="FADPNR"/>
</dbReference>
<comment type="caution">
    <text evidence="7">The sequence shown here is derived from an EMBL/GenBank/DDBJ whole genome shotgun (WGS) entry which is preliminary data.</text>
</comment>
<dbReference type="EMBL" id="NGAF01000009">
    <property type="protein sequence ID" value="OXR43462.1"/>
    <property type="molecule type" value="Genomic_DNA"/>
</dbReference>
<evidence type="ECO:0000256" key="4">
    <source>
        <dbReference type="ARBA" id="ARBA00023002"/>
    </source>
</evidence>
<evidence type="ECO:0000259" key="5">
    <source>
        <dbReference type="Pfam" id="PF07992"/>
    </source>
</evidence>
<evidence type="ECO:0000256" key="2">
    <source>
        <dbReference type="ARBA" id="ARBA00022630"/>
    </source>
</evidence>
<dbReference type="PANTHER" id="PTHR43557:SF2">
    <property type="entry name" value="RIESKE DOMAIN-CONTAINING PROTEIN-RELATED"/>
    <property type="match status" value="1"/>
</dbReference>
<dbReference type="SUPFAM" id="SSF51905">
    <property type="entry name" value="FAD/NAD(P)-binding domain"/>
    <property type="match status" value="1"/>
</dbReference>
<dbReference type="InterPro" id="IPR036188">
    <property type="entry name" value="FAD/NAD-bd_sf"/>
</dbReference>
<organism evidence="7 8">
    <name type="scientific">Nocardia cerradoensis</name>
    <dbReference type="NCBI Taxonomy" id="85688"/>
    <lineage>
        <taxon>Bacteria</taxon>
        <taxon>Bacillati</taxon>
        <taxon>Actinomycetota</taxon>
        <taxon>Actinomycetes</taxon>
        <taxon>Mycobacteriales</taxon>
        <taxon>Nocardiaceae</taxon>
        <taxon>Nocardia</taxon>
    </lineage>
</organism>
<dbReference type="Proteomes" id="UP000215506">
    <property type="component" value="Unassembled WGS sequence"/>
</dbReference>
<keyword evidence="2" id="KW-0285">Flavoprotein</keyword>
<evidence type="ECO:0000259" key="6">
    <source>
        <dbReference type="Pfam" id="PF14759"/>
    </source>
</evidence>
<evidence type="ECO:0000256" key="1">
    <source>
        <dbReference type="ARBA" id="ARBA00001974"/>
    </source>
</evidence>
<dbReference type="AlphaFoldDB" id="A0A231H3X6"/>
<evidence type="ECO:0000313" key="7">
    <source>
        <dbReference type="EMBL" id="OXR43462.1"/>
    </source>
</evidence>
<keyword evidence="7" id="KW-0223">Dioxygenase</keyword>
<keyword evidence="3" id="KW-0274">FAD</keyword>
<feature type="domain" description="FAD/NAD(P)-binding" evidence="5">
    <location>
        <begin position="4"/>
        <end position="298"/>
    </location>
</feature>
<reference evidence="7 8" key="1">
    <citation type="submission" date="2017-07" db="EMBL/GenBank/DDBJ databases">
        <title>First draft Genome Sequence of Nocardia cerradoensis isolated from human infection.</title>
        <authorList>
            <person name="Carrasco G."/>
        </authorList>
    </citation>
    <scope>NUCLEOTIDE SEQUENCE [LARGE SCALE GENOMIC DNA]</scope>
    <source>
        <strain evidence="7 8">CNM20130759</strain>
    </source>
</reference>
<dbReference type="InterPro" id="IPR028202">
    <property type="entry name" value="Reductase_C"/>
</dbReference>
<evidence type="ECO:0000313" key="8">
    <source>
        <dbReference type="Proteomes" id="UP000215506"/>
    </source>
</evidence>
<dbReference type="EC" id="1.18.1.3" evidence="7"/>